<dbReference type="EMBL" id="EQ973812">
    <property type="protein sequence ID" value="EEF45484.1"/>
    <property type="molecule type" value="Genomic_DNA"/>
</dbReference>
<dbReference type="FunCoup" id="B9RT01">
    <property type="interactions" value="224"/>
</dbReference>
<proteinExistence type="predicted"/>
<organism evidence="2 3">
    <name type="scientific">Ricinus communis</name>
    <name type="common">Castor bean</name>
    <dbReference type="NCBI Taxonomy" id="3988"/>
    <lineage>
        <taxon>Eukaryota</taxon>
        <taxon>Viridiplantae</taxon>
        <taxon>Streptophyta</taxon>
        <taxon>Embryophyta</taxon>
        <taxon>Tracheophyta</taxon>
        <taxon>Spermatophyta</taxon>
        <taxon>Magnoliopsida</taxon>
        <taxon>eudicotyledons</taxon>
        <taxon>Gunneridae</taxon>
        <taxon>Pentapetalae</taxon>
        <taxon>rosids</taxon>
        <taxon>fabids</taxon>
        <taxon>Malpighiales</taxon>
        <taxon>Euphorbiaceae</taxon>
        <taxon>Acalyphoideae</taxon>
        <taxon>Acalypheae</taxon>
        <taxon>Ricinus</taxon>
    </lineage>
</organism>
<dbReference type="AlphaFoldDB" id="B9RT01"/>
<sequence length="259" mass="29830">MKQTEGNLQSSLPLDIALKIASSLEVLDVCSLGSCSRFWRELCGSDCIWESLTRERWPSLSFLNNPISKDWREIYIRTHKEMEGKATSVIVFVEHCSLSESLEVGEYYKAIEDLDSMQISFRDIQMFLFKPKLSVLLNLVGLHYCIFCLKVPAEHLMDAILFCKISERLVCVKWWKLGRWLYGFRMRDESHSRKVSLADLVTDKGEEVLGVLRRGAIHENSWVEFDICSNPNPPDEAIPPASCTDINVYFPNFHHSFTV</sequence>
<gene>
    <name evidence="2" type="ORF">RCOM_0679750</name>
</gene>
<dbReference type="SUPFAM" id="SSF81383">
    <property type="entry name" value="F-box domain"/>
    <property type="match status" value="1"/>
</dbReference>
<dbReference type="PANTHER" id="PTHR16008:SF4">
    <property type="entry name" value="F-BOX ONLY PROTEIN 4"/>
    <property type="match status" value="1"/>
</dbReference>
<evidence type="ECO:0000313" key="2">
    <source>
        <dbReference type="EMBL" id="EEF45484.1"/>
    </source>
</evidence>
<dbReference type="GO" id="GO:0019005">
    <property type="term" value="C:SCF ubiquitin ligase complex"/>
    <property type="evidence" value="ECO:0000318"/>
    <property type="project" value="GO_Central"/>
</dbReference>
<accession>B9RT01</accession>
<feature type="domain" description="F-box" evidence="1">
    <location>
        <begin position="12"/>
        <end position="52"/>
    </location>
</feature>
<dbReference type="InterPro" id="IPR039588">
    <property type="entry name" value="FBXO4"/>
</dbReference>
<reference evidence="3" key="1">
    <citation type="journal article" date="2010" name="Nat. Biotechnol.">
        <title>Draft genome sequence of the oilseed species Ricinus communis.</title>
        <authorList>
            <person name="Chan A.P."/>
            <person name="Crabtree J."/>
            <person name="Zhao Q."/>
            <person name="Lorenzi H."/>
            <person name="Orvis J."/>
            <person name="Puiu D."/>
            <person name="Melake-Berhan A."/>
            <person name="Jones K.M."/>
            <person name="Redman J."/>
            <person name="Chen G."/>
            <person name="Cahoon E.B."/>
            <person name="Gedil M."/>
            <person name="Stanke M."/>
            <person name="Haas B.J."/>
            <person name="Wortman J.R."/>
            <person name="Fraser-Liggett C.M."/>
            <person name="Ravel J."/>
            <person name="Rabinowicz P.D."/>
        </authorList>
    </citation>
    <scope>NUCLEOTIDE SEQUENCE [LARGE SCALE GENOMIC DNA]</scope>
    <source>
        <strain evidence="3">cv. Hale</strain>
    </source>
</reference>
<dbReference type="InterPro" id="IPR001810">
    <property type="entry name" value="F-box_dom"/>
</dbReference>
<dbReference type="GO" id="GO:0000209">
    <property type="term" value="P:protein polyubiquitination"/>
    <property type="evidence" value="ECO:0000318"/>
    <property type="project" value="GO_Central"/>
</dbReference>
<dbReference type="PANTHER" id="PTHR16008">
    <property type="entry name" value="F-BOX ONLY PROTEIN 4"/>
    <property type="match status" value="1"/>
</dbReference>
<dbReference type="STRING" id="3988.B9RT01"/>
<dbReference type="SMART" id="SM00256">
    <property type="entry name" value="FBOX"/>
    <property type="match status" value="1"/>
</dbReference>
<evidence type="ECO:0000259" key="1">
    <source>
        <dbReference type="SMART" id="SM00256"/>
    </source>
</evidence>
<name>B9RT01_RICCO</name>
<keyword evidence="3" id="KW-1185">Reference proteome</keyword>
<dbReference type="Pfam" id="PF12937">
    <property type="entry name" value="F-box-like"/>
    <property type="match status" value="1"/>
</dbReference>
<protein>
    <recommendedName>
        <fullName evidence="1">F-box domain-containing protein</fullName>
    </recommendedName>
</protein>
<dbReference type="InParanoid" id="B9RT01"/>
<dbReference type="GO" id="GO:0031146">
    <property type="term" value="P:SCF-dependent proteasomal ubiquitin-dependent protein catabolic process"/>
    <property type="evidence" value="ECO:0000318"/>
    <property type="project" value="GO_Central"/>
</dbReference>
<evidence type="ECO:0000313" key="3">
    <source>
        <dbReference type="Proteomes" id="UP000008311"/>
    </source>
</evidence>
<dbReference type="InterPro" id="IPR036047">
    <property type="entry name" value="F-box-like_dom_sf"/>
</dbReference>
<dbReference type="eggNOG" id="ENOG502S0QF">
    <property type="taxonomic scope" value="Eukaryota"/>
</dbReference>
<dbReference type="Gene3D" id="1.20.1280.50">
    <property type="match status" value="1"/>
</dbReference>
<dbReference type="Proteomes" id="UP000008311">
    <property type="component" value="Unassembled WGS sequence"/>
</dbReference>